<dbReference type="AlphaFoldDB" id="A0A0R1JPR7"/>
<protein>
    <recommendedName>
        <fullName evidence="3">DUF2642 domain-containing protein</fullName>
    </recommendedName>
</protein>
<evidence type="ECO:0000313" key="2">
    <source>
        <dbReference type="Proteomes" id="UP000051804"/>
    </source>
</evidence>
<sequence length="77" mass="8587">MLMAQRTTEIISILEDALLTKRPVQIHTIDKRKLHGVIDAITPGQVKPYADRSTVTITTAKGETRVQEYAIAKIAWA</sequence>
<dbReference type="STRING" id="1291734.FD02_GL001167"/>
<comment type="caution">
    <text evidence="1">The sequence shown here is derived from an EMBL/GenBank/DDBJ whole genome shotgun (WGS) entry which is preliminary data.</text>
</comment>
<dbReference type="PATRIC" id="fig|1291734.4.peg.1198"/>
<evidence type="ECO:0008006" key="3">
    <source>
        <dbReference type="Google" id="ProtNLM"/>
    </source>
</evidence>
<dbReference type="Proteomes" id="UP000051804">
    <property type="component" value="Unassembled WGS sequence"/>
</dbReference>
<accession>A0A0R1JPR7</accession>
<reference evidence="1 2" key="1">
    <citation type="journal article" date="2015" name="Genome Announc.">
        <title>Expanding the biotechnology potential of lactobacilli through comparative genomics of 213 strains and associated genera.</title>
        <authorList>
            <person name="Sun Z."/>
            <person name="Harris H.M."/>
            <person name="McCann A."/>
            <person name="Guo C."/>
            <person name="Argimon S."/>
            <person name="Zhang W."/>
            <person name="Yang X."/>
            <person name="Jeffery I.B."/>
            <person name="Cooney J.C."/>
            <person name="Kagawa T.F."/>
            <person name="Liu W."/>
            <person name="Song Y."/>
            <person name="Salvetti E."/>
            <person name="Wrobel A."/>
            <person name="Rasinkangas P."/>
            <person name="Parkhill J."/>
            <person name="Rea M.C."/>
            <person name="O'Sullivan O."/>
            <person name="Ritari J."/>
            <person name="Douillard F.P."/>
            <person name="Paul Ross R."/>
            <person name="Yang R."/>
            <person name="Briner A.E."/>
            <person name="Felis G.E."/>
            <person name="de Vos W.M."/>
            <person name="Barrangou R."/>
            <person name="Klaenhammer T.R."/>
            <person name="Caufield P.W."/>
            <person name="Cui Y."/>
            <person name="Zhang H."/>
            <person name="O'Toole P.W."/>
        </authorList>
    </citation>
    <scope>NUCLEOTIDE SEQUENCE [LARGE SCALE GENOMIC DNA]</scope>
    <source>
        <strain evidence="1 2">JCM 17158</strain>
    </source>
</reference>
<organism evidence="1 2">
    <name type="scientific">Lacticaseibacillus nasuensis JCM 17158</name>
    <dbReference type="NCBI Taxonomy" id="1291734"/>
    <lineage>
        <taxon>Bacteria</taxon>
        <taxon>Bacillati</taxon>
        <taxon>Bacillota</taxon>
        <taxon>Bacilli</taxon>
        <taxon>Lactobacillales</taxon>
        <taxon>Lactobacillaceae</taxon>
        <taxon>Lacticaseibacillus</taxon>
    </lineage>
</organism>
<gene>
    <name evidence="1" type="ORF">FD02_GL001167</name>
</gene>
<name>A0A0R1JPR7_9LACO</name>
<proteinExistence type="predicted"/>
<dbReference type="EMBL" id="AZDJ01000013">
    <property type="protein sequence ID" value="KRK73309.1"/>
    <property type="molecule type" value="Genomic_DNA"/>
</dbReference>
<evidence type="ECO:0000313" key="1">
    <source>
        <dbReference type="EMBL" id="KRK73309.1"/>
    </source>
</evidence>
<keyword evidence="2" id="KW-1185">Reference proteome</keyword>